<accession>A0ABT4AHT9</accession>
<dbReference type="InterPro" id="IPR038158">
    <property type="entry name" value="H-NOX_domain_sf"/>
</dbReference>
<evidence type="ECO:0000313" key="2">
    <source>
        <dbReference type="Proteomes" id="UP001207654"/>
    </source>
</evidence>
<dbReference type="NCBIfam" id="TIGR02265">
    <property type="entry name" value="Mxa_TIGR02265"/>
    <property type="match status" value="1"/>
</dbReference>
<comment type="caution">
    <text evidence="1">The sequence shown here is derived from an EMBL/GenBank/DDBJ whole genome shotgun (WGS) entry which is preliminary data.</text>
</comment>
<dbReference type="InterPro" id="IPR011751">
    <property type="entry name" value="Mxa_paralog_2265"/>
</dbReference>
<sequence length="195" mass="21808">MPSDKNDLARRIAICKPEDTVRGFIFKAVYGLVEQRVGSAGTDRMLQQLRINKMPVDFFSYPAADFLRMLYTAADVLEPQYPTIEDAIRACGASTVTGFFKSYVGNTLMKLVGVGDPKRVFSSVDTIYSTLVSYGKRSFEDLGESRMRLHYRGDMQPIYFHEGALTEALRVLRGNGSVTGTAVALDYGQYVLEWT</sequence>
<organism evidence="1 2">
    <name type="scientific">Archangium lansingense</name>
    <dbReference type="NCBI Taxonomy" id="2995310"/>
    <lineage>
        <taxon>Bacteria</taxon>
        <taxon>Pseudomonadati</taxon>
        <taxon>Myxococcota</taxon>
        <taxon>Myxococcia</taxon>
        <taxon>Myxococcales</taxon>
        <taxon>Cystobacterineae</taxon>
        <taxon>Archangiaceae</taxon>
        <taxon>Archangium</taxon>
    </lineage>
</organism>
<evidence type="ECO:0000313" key="1">
    <source>
        <dbReference type="EMBL" id="MCY1081215.1"/>
    </source>
</evidence>
<dbReference type="EMBL" id="JAPNKA010000001">
    <property type="protein sequence ID" value="MCY1081215.1"/>
    <property type="molecule type" value="Genomic_DNA"/>
</dbReference>
<dbReference type="RefSeq" id="WP_267539820.1">
    <property type="nucleotide sequence ID" value="NZ_JAPNKA010000001.1"/>
</dbReference>
<keyword evidence="2" id="KW-1185">Reference proteome</keyword>
<dbReference type="Proteomes" id="UP001207654">
    <property type="component" value="Unassembled WGS sequence"/>
</dbReference>
<protein>
    <submittedName>
        <fullName evidence="1">TIGR02265 family protein</fullName>
    </submittedName>
</protein>
<dbReference type="Gene3D" id="3.90.1520.10">
    <property type="entry name" value="H-NOX domain"/>
    <property type="match status" value="1"/>
</dbReference>
<reference evidence="1 2" key="1">
    <citation type="submission" date="2022-11" db="EMBL/GenBank/DDBJ databases">
        <title>Minimal conservation of predation-associated metabolite biosynthetic gene clusters underscores biosynthetic potential of Myxococcota including descriptions for ten novel species: Archangium lansinium sp. nov., Myxococcus landrumus sp. nov., Nannocystis bai.</title>
        <authorList>
            <person name="Ahearne A."/>
            <person name="Stevens C."/>
            <person name="Phillips K."/>
        </authorList>
    </citation>
    <scope>NUCLEOTIDE SEQUENCE [LARGE SCALE GENOMIC DNA]</scope>
    <source>
        <strain evidence="1 2">MIWBW</strain>
    </source>
</reference>
<dbReference type="Pfam" id="PF09536">
    <property type="entry name" value="DUF2378"/>
    <property type="match status" value="1"/>
</dbReference>
<name>A0ABT4AHT9_9BACT</name>
<proteinExistence type="predicted"/>
<gene>
    <name evidence="1" type="ORF">OV287_42865</name>
</gene>